<evidence type="ECO:0000256" key="6">
    <source>
        <dbReference type="ARBA" id="ARBA00022475"/>
    </source>
</evidence>
<evidence type="ECO:0000256" key="2">
    <source>
        <dbReference type="ARBA" id="ARBA00004429"/>
    </source>
</evidence>
<comment type="function">
    <text evidence="1 12">Required for the export of heme to the periplasm for the biogenesis of c-type cytochromes.</text>
</comment>
<evidence type="ECO:0000256" key="5">
    <source>
        <dbReference type="ARBA" id="ARBA00022448"/>
    </source>
</evidence>
<dbReference type="PRINTS" id="PR01414">
    <property type="entry name" value="CCMBBIOGNSIS"/>
</dbReference>
<keyword evidence="9 12" id="KW-0201">Cytochrome c-type biogenesis</keyword>
<organism evidence="14 15">
    <name type="scientific">Sphingomonas rosea</name>
    <dbReference type="NCBI Taxonomy" id="335605"/>
    <lineage>
        <taxon>Bacteria</taxon>
        <taxon>Pseudomonadati</taxon>
        <taxon>Pseudomonadota</taxon>
        <taxon>Alphaproteobacteria</taxon>
        <taxon>Sphingomonadales</taxon>
        <taxon>Sphingomonadaceae</taxon>
        <taxon>Sphingomonas</taxon>
    </lineage>
</organism>
<keyword evidence="11 12" id="KW-0472">Membrane</keyword>
<keyword evidence="6 12" id="KW-1003">Cell membrane</keyword>
<evidence type="ECO:0000256" key="7">
    <source>
        <dbReference type="ARBA" id="ARBA00022519"/>
    </source>
</evidence>
<feature type="transmembrane region" description="Helical" evidence="13">
    <location>
        <begin position="189"/>
        <end position="210"/>
    </location>
</feature>
<comment type="caution">
    <text evidence="14">The sequence shown here is derived from an EMBL/GenBank/DDBJ whole genome shotgun (WGS) entry which is preliminary data.</text>
</comment>
<evidence type="ECO:0000256" key="8">
    <source>
        <dbReference type="ARBA" id="ARBA00022692"/>
    </source>
</evidence>
<evidence type="ECO:0000256" key="11">
    <source>
        <dbReference type="ARBA" id="ARBA00023136"/>
    </source>
</evidence>
<feature type="transmembrane region" description="Helical" evidence="13">
    <location>
        <begin position="42"/>
        <end position="63"/>
    </location>
</feature>
<dbReference type="PIRSF" id="PIRSF002764">
    <property type="entry name" value="CcmB"/>
    <property type="match status" value="1"/>
</dbReference>
<proteinExistence type="inferred from homology"/>
<dbReference type="EMBL" id="BAABBR010000001">
    <property type="protein sequence ID" value="GAA4030117.1"/>
    <property type="molecule type" value="Genomic_DNA"/>
</dbReference>
<evidence type="ECO:0000256" key="1">
    <source>
        <dbReference type="ARBA" id="ARBA00002442"/>
    </source>
</evidence>
<dbReference type="RefSeq" id="WP_344695597.1">
    <property type="nucleotide sequence ID" value="NZ_BAABBR010000001.1"/>
</dbReference>
<evidence type="ECO:0000313" key="15">
    <source>
        <dbReference type="Proteomes" id="UP001424459"/>
    </source>
</evidence>
<sequence>MIRRLVARDLRRALGGSALLPIIFFLLVAALVPFAVGPDARLLARVGPGLMWVAALTAALLPVERLVEPDRASGHLDQLALRGLSMEEVALAKVLAHWLSFGPPLLLAAVPGSVLLGLPAEALTRTLVTLAIGTPGLAALAIAVASLTAGLRQASALGGLLLLPLAIPLLIFAASAAGDPRAGALQLEAAVSLFLVIGAPFVAGAAMRAART</sequence>
<reference evidence="15" key="1">
    <citation type="journal article" date="2019" name="Int. J. Syst. Evol. Microbiol.">
        <title>The Global Catalogue of Microorganisms (GCM) 10K type strain sequencing project: providing services to taxonomists for standard genome sequencing and annotation.</title>
        <authorList>
            <consortium name="The Broad Institute Genomics Platform"/>
            <consortium name="The Broad Institute Genome Sequencing Center for Infectious Disease"/>
            <person name="Wu L."/>
            <person name="Ma J."/>
        </authorList>
    </citation>
    <scope>NUCLEOTIDE SEQUENCE [LARGE SCALE GENOMIC DNA]</scope>
    <source>
        <strain evidence="15">JCM 17564</strain>
    </source>
</reference>
<keyword evidence="10 13" id="KW-1133">Transmembrane helix</keyword>
<evidence type="ECO:0000256" key="10">
    <source>
        <dbReference type="ARBA" id="ARBA00022989"/>
    </source>
</evidence>
<evidence type="ECO:0000256" key="13">
    <source>
        <dbReference type="SAM" id="Phobius"/>
    </source>
</evidence>
<dbReference type="Proteomes" id="UP001424459">
    <property type="component" value="Unassembled WGS sequence"/>
</dbReference>
<evidence type="ECO:0000256" key="3">
    <source>
        <dbReference type="ARBA" id="ARBA00010544"/>
    </source>
</evidence>
<evidence type="ECO:0000256" key="9">
    <source>
        <dbReference type="ARBA" id="ARBA00022748"/>
    </source>
</evidence>
<dbReference type="InterPro" id="IPR003544">
    <property type="entry name" value="Cyt_c_biogenesis_CcmB"/>
</dbReference>
<keyword evidence="8 13" id="KW-0812">Transmembrane</keyword>
<keyword evidence="15" id="KW-1185">Reference proteome</keyword>
<comment type="subcellular location">
    <subcellularLocation>
        <location evidence="2">Cell inner membrane</location>
        <topology evidence="2">Multi-pass membrane protein</topology>
    </subcellularLocation>
</comment>
<feature type="transmembrane region" description="Helical" evidence="13">
    <location>
        <begin position="94"/>
        <end position="115"/>
    </location>
</feature>
<dbReference type="PANTHER" id="PTHR30070:SF1">
    <property type="entry name" value="CYTOCHROME C BIOGENESIS B-RELATED"/>
    <property type="match status" value="1"/>
</dbReference>
<feature type="transmembrane region" description="Helical" evidence="13">
    <location>
        <begin position="156"/>
        <end position="177"/>
    </location>
</feature>
<dbReference type="InterPro" id="IPR026031">
    <property type="entry name" value="Cyt_c_CcmB_bac"/>
</dbReference>
<feature type="transmembrane region" description="Helical" evidence="13">
    <location>
        <begin position="127"/>
        <end position="149"/>
    </location>
</feature>
<evidence type="ECO:0000256" key="12">
    <source>
        <dbReference type="PIRNR" id="PIRNR002764"/>
    </source>
</evidence>
<protein>
    <recommendedName>
        <fullName evidence="4 12">Heme exporter protein B</fullName>
    </recommendedName>
</protein>
<keyword evidence="7 12" id="KW-0997">Cell inner membrane</keyword>
<dbReference type="Pfam" id="PF03379">
    <property type="entry name" value="CcmB"/>
    <property type="match status" value="1"/>
</dbReference>
<keyword evidence="5 12" id="KW-0813">Transport</keyword>
<dbReference type="PANTHER" id="PTHR30070">
    <property type="entry name" value="HEME EXPORTER PROTEIN B"/>
    <property type="match status" value="1"/>
</dbReference>
<feature type="transmembrane region" description="Helical" evidence="13">
    <location>
        <begin position="12"/>
        <end position="36"/>
    </location>
</feature>
<comment type="similarity">
    <text evidence="3 12">Belongs to the CcmB/CycW/HelB family.</text>
</comment>
<accession>A0ABP7TRB8</accession>
<name>A0ABP7TRB8_9SPHN</name>
<gene>
    <name evidence="14" type="primary">ccmB</name>
    <name evidence="14" type="ORF">GCM10022281_06760</name>
</gene>
<evidence type="ECO:0000256" key="4">
    <source>
        <dbReference type="ARBA" id="ARBA00016452"/>
    </source>
</evidence>
<evidence type="ECO:0000313" key="14">
    <source>
        <dbReference type="EMBL" id="GAA4030117.1"/>
    </source>
</evidence>